<dbReference type="HOGENOM" id="CLU_012153_0_0_1"/>
<organism evidence="2 3">
    <name type="scientific">Aspergillus ruber (strain CBS 135680)</name>
    <dbReference type="NCBI Taxonomy" id="1388766"/>
    <lineage>
        <taxon>Eukaryota</taxon>
        <taxon>Fungi</taxon>
        <taxon>Dikarya</taxon>
        <taxon>Ascomycota</taxon>
        <taxon>Pezizomycotina</taxon>
        <taxon>Eurotiomycetes</taxon>
        <taxon>Eurotiomycetidae</taxon>
        <taxon>Eurotiales</taxon>
        <taxon>Aspergillaceae</taxon>
        <taxon>Aspergillus</taxon>
        <taxon>Aspergillus subgen. Aspergillus</taxon>
    </lineage>
</organism>
<dbReference type="GeneID" id="63694930"/>
<dbReference type="CDD" id="cd02933">
    <property type="entry name" value="OYE_like_FMN"/>
    <property type="match status" value="1"/>
</dbReference>
<dbReference type="SUPFAM" id="SSF51395">
    <property type="entry name" value="FMN-linked oxidoreductases"/>
    <property type="match status" value="1"/>
</dbReference>
<dbReference type="EMBL" id="KK088450">
    <property type="protein sequence ID" value="EYE91000.1"/>
    <property type="molecule type" value="Genomic_DNA"/>
</dbReference>
<reference evidence="3" key="1">
    <citation type="journal article" date="2014" name="Nat. Commun.">
        <title>Genomic adaptations of the halophilic Dead Sea filamentous fungus Eurotium rubrum.</title>
        <authorList>
            <person name="Kis-Papo T."/>
            <person name="Weig A.R."/>
            <person name="Riley R."/>
            <person name="Persoh D."/>
            <person name="Salamov A."/>
            <person name="Sun H."/>
            <person name="Lipzen A."/>
            <person name="Wasser S.P."/>
            <person name="Rambold G."/>
            <person name="Grigoriev I.V."/>
            <person name="Nevo E."/>
        </authorList>
    </citation>
    <scope>NUCLEOTIDE SEQUENCE [LARGE SCALE GENOMIC DNA]</scope>
    <source>
        <strain evidence="3">CBS 135680</strain>
    </source>
</reference>
<dbReference type="RefSeq" id="XP_040634690.1">
    <property type="nucleotide sequence ID" value="XM_040779806.1"/>
</dbReference>
<dbReference type="Pfam" id="PF00724">
    <property type="entry name" value="Oxidored_FMN"/>
    <property type="match status" value="1"/>
</dbReference>
<sequence length="370" mass="41311">MTKTFTPFTTGHITASHRIVMAPLTRLRADSHNIQLPMTISYYTQRAVHPGTLIISEACTISPRTASSFPHAPGIWNEEQIKRWREITDAVHARGCYMYCQIVAPGRAGMPDAAASKRFSVDAPSAIPITGMATPRAMSEDDIKSSISEFAHAARCAMKAGFDGVEIHGANGYLIDQFTQDTSNHRSDIWGGSVENRNRFGVEVARAVSNVIGAERTGYRISPWSRFQDMRMADPVPQFTELTRALKELGLGYLHIIEARVTNSEDIDTPEQVDFVLDVWGDQSVVLLAGGFTPDNARHYLDGVYEDRNVALVLGRYFLSTPDLVYRMQKGIAPNAYHRPSFYTPMQAEGYLDYPYSKEFLEEYGDKIVV</sequence>
<evidence type="ECO:0000259" key="1">
    <source>
        <dbReference type="Pfam" id="PF00724"/>
    </source>
</evidence>
<evidence type="ECO:0000313" key="2">
    <source>
        <dbReference type="EMBL" id="EYE91000.1"/>
    </source>
</evidence>
<gene>
    <name evidence="2" type="ORF">EURHEDRAFT_389927</name>
</gene>
<keyword evidence="3" id="KW-1185">Reference proteome</keyword>
<evidence type="ECO:0000313" key="3">
    <source>
        <dbReference type="Proteomes" id="UP000019804"/>
    </source>
</evidence>
<feature type="domain" description="NADH:flavin oxidoreductase/NADH oxidase N-terminal" evidence="1">
    <location>
        <begin position="5"/>
        <end position="333"/>
    </location>
</feature>
<dbReference type="GO" id="GO:0010181">
    <property type="term" value="F:FMN binding"/>
    <property type="evidence" value="ECO:0007669"/>
    <property type="project" value="InterPro"/>
</dbReference>
<name>A0A017S499_ASPRC</name>
<dbReference type="InterPro" id="IPR001155">
    <property type="entry name" value="OxRdtase_FMN_N"/>
</dbReference>
<proteinExistence type="predicted"/>
<accession>A0A017S499</accession>
<dbReference type="PANTHER" id="PTHR22893:SF91">
    <property type="entry name" value="NADPH DEHYDROGENASE 2-RELATED"/>
    <property type="match status" value="1"/>
</dbReference>
<dbReference type="InterPro" id="IPR013785">
    <property type="entry name" value="Aldolase_TIM"/>
</dbReference>
<dbReference type="STRING" id="1388766.A0A017S499"/>
<dbReference type="AlphaFoldDB" id="A0A017S499"/>
<dbReference type="Proteomes" id="UP000019804">
    <property type="component" value="Unassembled WGS sequence"/>
</dbReference>
<dbReference type="OrthoDB" id="276546at2759"/>
<dbReference type="Gene3D" id="3.20.20.70">
    <property type="entry name" value="Aldolase class I"/>
    <property type="match status" value="1"/>
</dbReference>
<dbReference type="GO" id="GO:0003959">
    <property type="term" value="F:NADPH dehydrogenase activity"/>
    <property type="evidence" value="ECO:0007669"/>
    <property type="project" value="TreeGrafter"/>
</dbReference>
<dbReference type="PANTHER" id="PTHR22893">
    <property type="entry name" value="NADH OXIDOREDUCTASE-RELATED"/>
    <property type="match status" value="1"/>
</dbReference>
<dbReference type="InterPro" id="IPR045247">
    <property type="entry name" value="Oye-like"/>
</dbReference>
<protein>
    <submittedName>
        <fullName evidence="2">NADH:flavin oxidoreductase/NADH oxidase family protein</fullName>
    </submittedName>
</protein>